<dbReference type="PANTHER" id="PTHR38096">
    <property type="entry name" value="ENTEROBACTIN SYNTHASE COMPONENT D"/>
    <property type="match status" value="1"/>
</dbReference>
<dbReference type="EMBL" id="BMNG01000002">
    <property type="protein sequence ID" value="GGO37769.1"/>
    <property type="molecule type" value="Genomic_DNA"/>
</dbReference>
<keyword evidence="5" id="KW-1185">Reference proteome</keyword>
<dbReference type="GO" id="GO:0016740">
    <property type="term" value="F:transferase activity"/>
    <property type="evidence" value="ECO:0007669"/>
    <property type="project" value="UniProtKB-KW"/>
</dbReference>
<dbReference type="InterPro" id="IPR041354">
    <property type="entry name" value="4PPT_N"/>
</dbReference>
<proteinExistence type="predicted"/>
<protein>
    <submittedName>
        <fullName evidence="4">4'-phosphopantetheinyl transferase</fullName>
    </submittedName>
</protein>
<dbReference type="InterPro" id="IPR003542">
    <property type="entry name" value="Enbac_synth_compD-like"/>
</dbReference>
<name>A0ABQ2LJV5_9ACTN</name>
<organism evidence="4 5">
    <name type="scientific">Streptomyces lasiicapitis</name>
    <dbReference type="NCBI Taxonomy" id="1923961"/>
    <lineage>
        <taxon>Bacteria</taxon>
        <taxon>Bacillati</taxon>
        <taxon>Actinomycetota</taxon>
        <taxon>Actinomycetes</taxon>
        <taxon>Kitasatosporales</taxon>
        <taxon>Streptomycetaceae</taxon>
        <taxon>Streptomyces</taxon>
    </lineage>
</organism>
<dbReference type="InterPro" id="IPR037143">
    <property type="entry name" value="4-PPantetheinyl_Trfase_dom_sf"/>
</dbReference>
<evidence type="ECO:0000259" key="3">
    <source>
        <dbReference type="Pfam" id="PF17837"/>
    </source>
</evidence>
<dbReference type="RefSeq" id="WP_189173106.1">
    <property type="nucleotide sequence ID" value="NZ_BMNG01000002.1"/>
</dbReference>
<evidence type="ECO:0000259" key="2">
    <source>
        <dbReference type="Pfam" id="PF01648"/>
    </source>
</evidence>
<dbReference type="Pfam" id="PF17837">
    <property type="entry name" value="4PPT_N"/>
    <property type="match status" value="1"/>
</dbReference>
<sequence length="269" mass="28855">MNTGVKDGGTRTASTQADAPPLALLARIVPEDVVCREVLGDPDGIVLHPDEQALIARSVESRRREFTTGRHCAHRALEDLGHPADSILPDAKGSPRWPSSVVGSITHCDGYRAAAVAHASRVRSLGVDAEPGGPLPHGVLEAVALPAEQRRVGEQLARWPGVRWDRLLFSAKESIYKTWYPLMRAPLGFEEADVVFHRSREAEADTEPDAGMGIGTGAGTGAGTFTARILPPVRERGFPQQLTGRWLARDGLVLTAITLRAAPAPQAPR</sequence>
<evidence type="ECO:0000313" key="5">
    <source>
        <dbReference type="Proteomes" id="UP000656881"/>
    </source>
</evidence>
<dbReference type="Proteomes" id="UP000656881">
    <property type="component" value="Unassembled WGS sequence"/>
</dbReference>
<dbReference type="Pfam" id="PF01648">
    <property type="entry name" value="ACPS"/>
    <property type="match status" value="1"/>
</dbReference>
<gene>
    <name evidence="4" type="ORF">GCM10012286_11750</name>
</gene>
<evidence type="ECO:0000313" key="4">
    <source>
        <dbReference type="EMBL" id="GGO37769.1"/>
    </source>
</evidence>
<feature type="domain" description="4'-phosphopantetheinyl transferase" evidence="2">
    <location>
        <begin position="124"/>
        <end position="205"/>
    </location>
</feature>
<keyword evidence="1 4" id="KW-0808">Transferase</keyword>
<dbReference type="SUPFAM" id="SSF56214">
    <property type="entry name" value="4'-phosphopantetheinyl transferase"/>
    <property type="match status" value="1"/>
</dbReference>
<feature type="domain" description="4'-phosphopantetheinyl transferase N-terminal" evidence="3">
    <location>
        <begin position="50"/>
        <end position="117"/>
    </location>
</feature>
<dbReference type="InterPro" id="IPR008278">
    <property type="entry name" value="4-PPantetheinyl_Trfase_dom"/>
</dbReference>
<comment type="caution">
    <text evidence="4">The sequence shown here is derived from an EMBL/GenBank/DDBJ whole genome shotgun (WGS) entry which is preliminary data.</text>
</comment>
<accession>A0ABQ2LJV5</accession>
<evidence type="ECO:0000256" key="1">
    <source>
        <dbReference type="ARBA" id="ARBA00022679"/>
    </source>
</evidence>
<dbReference type="PANTHER" id="PTHR38096:SF1">
    <property type="entry name" value="ENTEROBACTIN SYNTHASE COMPONENT D"/>
    <property type="match status" value="1"/>
</dbReference>
<dbReference type="PRINTS" id="PR01399">
    <property type="entry name" value="ENTSNTHTASED"/>
</dbReference>
<reference evidence="5" key="1">
    <citation type="journal article" date="2019" name="Int. J. Syst. Evol. Microbiol.">
        <title>The Global Catalogue of Microorganisms (GCM) 10K type strain sequencing project: providing services to taxonomists for standard genome sequencing and annotation.</title>
        <authorList>
            <consortium name="The Broad Institute Genomics Platform"/>
            <consortium name="The Broad Institute Genome Sequencing Center for Infectious Disease"/>
            <person name="Wu L."/>
            <person name="Ma J."/>
        </authorList>
    </citation>
    <scope>NUCLEOTIDE SEQUENCE [LARGE SCALE GENOMIC DNA]</scope>
    <source>
        <strain evidence="5">CGMCC 4.7349</strain>
    </source>
</reference>